<dbReference type="OrthoDB" id="9816067at2"/>
<dbReference type="InterPro" id="IPR038501">
    <property type="entry name" value="Spore_GerAC_C_sf"/>
</dbReference>
<keyword evidence="3" id="KW-1185">Reference proteome</keyword>
<feature type="domain" description="Spore germination GerAC-like C-terminal" evidence="1">
    <location>
        <begin position="84"/>
        <end position="132"/>
    </location>
</feature>
<dbReference type="Pfam" id="PF05504">
    <property type="entry name" value="Spore_GerAC"/>
    <property type="match status" value="1"/>
</dbReference>
<organism evidence="2 3">
    <name type="scientific">Paenibacillus hemerocallicola</name>
    <dbReference type="NCBI Taxonomy" id="1172614"/>
    <lineage>
        <taxon>Bacteria</taxon>
        <taxon>Bacillati</taxon>
        <taxon>Bacillota</taxon>
        <taxon>Bacilli</taxon>
        <taxon>Bacillales</taxon>
        <taxon>Paenibacillaceae</taxon>
        <taxon>Paenibacillus</taxon>
    </lineage>
</organism>
<dbReference type="Gene3D" id="3.30.300.210">
    <property type="entry name" value="Nutrient germinant receptor protein C, domain 3"/>
    <property type="match status" value="1"/>
</dbReference>
<dbReference type="EMBL" id="VDCQ01000022">
    <property type="protein sequence ID" value="TNJ65083.1"/>
    <property type="molecule type" value="Genomic_DNA"/>
</dbReference>
<dbReference type="AlphaFoldDB" id="A0A5C4T7L0"/>
<protein>
    <recommendedName>
        <fullName evidence="1">Spore germination GerAC-like C-terminal domain-containing protein</fullName>
    </recommendedName>
</protein>
<evidence type="ECO:0000313" key="2">
    <source>
        <dbReference type="EMBL" id="TNJ65083.1"/>
    </source>
</evidence>
<accession>A0A5C4T7L0</accession>
<reference evidence="2 3" key="1">
    <citation type="submission" date="2019-05" db="EMBL/GenBank/DDBJ databases">
        <title>We sequenced the genome of Paenibacillus hemerocallicola KCTC 33185 for further insight into its adaptation and study the phylogeny of Paenibacillus.</title>
        <authorList>
            <person name="Narsing Rao M.P."/>
        </authorList>
    </citation>
    <scope>NUCLEOTIDE SEQUENCE [LARGE SCALE GENOMIC DNA]</scope>
    <source>
        <strain evidence="2 3">KCTC 33185</strain>
    </source>
</reference>
<comment type="caution">
    <text evidence="2">The sequence shown here is derived from an EMBL/GenBank/DDBJ whole genome shotgun (WGS) entry which is preliminary data.</text>
</comment>
<sequence length="156" mass="17780">MYKPASCIWICPRGKGVATKRLYRIFPAAETYVSSRPAPIGKEVRGKRPWRSRSKGRCSNISGIGALATLPTLPISRSWKRKWLIRIMQQSKTDSIGIGQHARNTIPYAEWSRLDWSEAFTKADIRVQVDVHSKIKANDSRAGWKYPGRLVLLFPR</sequence>
<dbReference type="Proteomes" id="UP000307943">
    <property type="component" value="Unassembled WGS sequence"/>
</dbReference>
<gene>
    <name evidence="2" type="ORF">FE784_16995</name>
</gene>
<evidence type="ECO:0000313" key="3">
    <source>
        <dbReference type="Proteomes" id="UP000307943"/>
    </source>
</evidence>
<proteinExistence type="predicted"/>
<evidence type="ECO:0000259" key="1">
    <source>
        <dbReference type="Pfam" id="PF05504"/>
    </source>
</evidence>
<name>A0A5C4T7L0_9BACL</name>
<dbReference type="InterPro" id="IPR046953">
    <property type="entry name" value="Spore_GerAC-like_C"/>
</dbReference>